<proteinExistence type="predicted"/>
<gene>
    <name evidence="1" type="ORF">FO442_03525</name>
</gene>
<evidence type="ECO:0000313" key="1">
    <source>
        <dbReference type="EMBL" id="TSJ48222.1"/>
    </source>
</evidence>
<dbReference type="Pfam" id="PF16119">
    <property type="entry name" value="DUF4835"/>
    <property type="match status" value="1"/>
</dbReference>
<sequence length="299" mass="34664">MNKILTLVFLTLIVRGYSQELNCQVSLITNIKTEVTSAEKELFEQLKQVITDLMNNTKWTEEKFKVEERINCQLQLQINTINAGEFTGSIQVQSSRPVYNGSYNTTLFNFQDDNLDFTYTRSSQVIYSKNQFRDNLSSILAFYAYYIIALDFDSFSKQGGTKYFQEAQQIVTNAQTATGKGWKSNEQGKKNRYWLVENALQQLFEPLRECYYEYHRLGMDHMYDKPDEAKKAIYTALDKLSKVSAARPNTINIINFAYCKLNELKNLYSTAKPEEKTQIVAVLKKIDPTNSTKYEEILN</sequence>
<name>A0A556N7R9_9FLAO</name>
<evidence type="ECO:0000313" key="2">
    <source>
        <dbReference type="Proteomes" id="UP000316008"/>
    </source>
</evidence>
<dbReference type="OrthoDB" id="9773381at2"/>
<dbReference type="EMBL" id="VLPL01000001">
    <property type="protein sequence ID" value="TSJ48222.1"/>
    <property type="molecule type" value="Genomic_DNA"/>
</dbReference>
<dbReference type="InterPro" id="IPR032274">
    <property type="entry name" value="DUF4835"/>
</dbReference>
<organism evidence="1 2">
    <name type="scientific">Fluviicola chungangensis</name>
    <dbReference type="NCBI Taxonomy" id="2597671"/>
    <lineage>
        <taxon>Bacteria</taxon>
        <taxon>Pseudomonadati</taxon>
        <taxon>Bacteroidota</taxon>
        <taxon>Flavobacteriia</taxon>
        <taxon>Flavobacteriales</taxon>
        <taxon>Crocinitomicaceae</taxon>
        <taxon>Fluviicola</taxon>
    </lineage>
</organism>
<comment type="caution">
    <text evidence="1">The sequence shown here is derived from an EMBL/GenBank/DDBJ whole genome shotgun (WGS) entry which is preliminary data.</text>
</comment>
<keyword evidence="2" id="KW-1185">Reference proteome</keyword>
<reference evidence="1 2" key="1">
    <citation type="submission" date="2019-07" db="EMBL/GenBank/DDBJ databases">
        <authorList>
            <person name="Huq M.A."/>
        </authorList>
    </citation>
    <scope>NUCLEOTIDE SEQUENCE [LARGE SCALE GENOMIC DNA]</scope>
    <source>
        <strain evidence="1 2">MAH-3</strain>
    </source>
</reference>
<protein>
    <submittedName>
        <fullName evidence="1">DUF4835 family protein</fullName>
    </submittedName>
</protein>
<dbReference type="AlphaFoldDB" id="A0A556N7R9"/>
<accession>A0A556N7R9</accession>
<dbReference type="RefSeq" id="WP_144331757.1">
    <property type="nucleotide sequence ID" value="NZ_VLPL01000001.1"/>
</dbReference>
<dbReference type="Proteomes" id="UP000316008">
    <property type="component" value="Unassembled WGS sequence"/>
</dbReference>